<protein>
    <recommendedName>
        <fullName evidence="4">Reverse transcriptase domain-containing protein</fullName>
    </recommendedName>
</protein>
<comment type="caution">
    <text evidence="2">The sequence shown here is derived from an EMBL/GenBank/DDBJ whole genome shotgun (WGS) entry which is preliminary data.</text>
</comment>
<reference evidence="2" key="1">
    <citation type="journal article" date="2022" name="Int. J. Mol. Sci.">
        <title>Draft Genome of Tanacetum Coccineum: Genomic Comparison of Closely Related Tanacetum-Family Plants.</title>
        <authorList>
            <person name="Yamashiro T."/>
            <person name="Shiraishi A."/>
            <person name="Nakayama K."/>
            <person name="Satake H."/>
        </authorList>
    </citation>
    <scope>NUCLEOTIDE SEQUENCE</scope>
</reference>
<evidence type="ECO:0000313" key="3">
    <source>
        <dbReference type="Proteomes" id="UP001151760"/>
    </source>
</evidence>
<proteinExistence type="predicted"/>
<name>A0ABQ5ESQ5_9ASTR</name>
<keyword evidence="1" id="KW-0175">Coiled coil</keyword>
<gene>
    <name evidence="2" type="ORF">Tco_0988912</name>
</gene>
<keyword evidence="3" id="KW-1185">Reference proteome</keyword>
<feature type="coiled-coil region" evidence="1">
    <location>
        <begin position="72"/>
        <end position="124"/>
    </location>
</feature>
<sequence>MWSSPRTFAPTPSFAIIQLPIPNNFVIKGANMHMIWENQFDGQIQSDPHQHIADFLEITNLFQYGDDERDCMDSQMEANEREKYQVVELERQINLGLKNHQAIIKNLERQFESQNVKIQSTESLPHTTKTKPRHEVVFKSPPIRNEHNKGDVVFIEEYEIEPIPTMPNPIPIMSNSPTVSPFLKDCTVHIPYTQEKVFEHDQMSSHVGDEELKSIDGVGN</sequence>
<evidence type="ECO:0008006" key="4">
    <source>
        <dbReference type="Google" id="ProtNLM"/>
    </source>
</evidence>
<evidence type="ECO:0000313" key="2">
    <source>
        <dbReference type="EMBL" id="GJT53858.1"/>
    </source>
</evidence>
<accession>A0ABQ5ESQ5</accession>
<reference evidence="2" key="2">
    <citation type="submission" date="2022-01" db="EMBL/GenBank/DDBJ databases">
        <authorList>
            <person name="Yamashiro T."/>
            <person name="Shiraishi A."/>
            <person name="Satake H."/>
            <person name="Nakayama K."/>
        </authorList>
    </citation>
    <scope>NUCLEOTIDE SEQUENCE</scope>
</reference>
<evidence type="ECO:0000256" key="1">
    <source>
        <dbReference type="SAM" id="Coils"/>
    </source>
</evidence>
<organism evidence="2 3">
    <name type="scientific">Tanacetum coccineum</name>
    <dbReference type="NCBI Taxonomy" id="301880"/>
    <lineage>
        <taxon>Eukaryota</taxon>
        <taxon>Viridiplantae</taxon>
        <taxon>Streptophyta</taxon>
        <taxon>Embryophyta</taxon>
        <taxon>Tracheophyta</taxon>
        <taxon>Spermatophyta</taxon>
        <taxon>Magnoliopsida</taxon>
        <taxon>eudicotyledons</taxon>
        <taxon>Gunneridae</taxon>
        <taxon>Pentapetalae</taxon>
        <taxon>asterids</taxon>
        <taxon>campanulids</taxon>
        <taxon>Asterales</taxon>
        <taxon>Asteraceae</taxon>
        <taxon>Asteroideae</taxon>
        <taxon>Anthemideae</taxon>
        <taxon>Anthemidinae</taxon>
        <taxon>Tanacetum</taxon>
    </lineage>
</organism>
<dbReference type="EMBL" id="BQNB010016624">
    <property type="protein sequence ID" value="GJT53858.1"/>
    <property type="molecule type" value="Genomic_DNA"/>
</dbReference>
<dbReference type="Proteomes" id="UP001151760">
    <property type="component" value="Unassembled WGS sequence"/>
</dbReference>